<dbReference type="EMBL" id="JAAAID010000142">
    <property type="protein sequence ID" value="KAG0021738.1"/>
    <property type="molecule type" value="Genomic_DNA"/>
</dbReference>
<dbReference type="AlphaFoldDB" id="A0A9P6T3A4"/>
<evidence type="ECO:0000256" key="1">
    <source>
        <dbReference type="SAM" id="MobiDB-lite"/>
    </source>
</evidence>
<dbReference type="Proteomes" id="UP000703661">
    <property type="component" value="Unassembled WGS sequence"/>
</dbReference>
<organism evidence="2 3">
    <name type="scientific">Entomortierella chlamydospora</name>
    <dbReference type="NCBI Taxonomy" id="101097"/>
    <lineage>
        <taxon>Eukaryota</taxon>
        <taxon>Fungi</taxon>
        <taxon>Fungi incertae sedis</taxon>
        <taxon>Mucoromycota</taxon>
        <taxon>Mortierellomycotina</taxon>
        <taxon>Mortierellomycetes</taxon>
        <taxon>Mortierellales</taxon>
        <taxon>Mortierellaceae</taxon>
        <taxon>Entomortierella</taxon>
    </lineage>
</organism>
<feature type="compositionally biased region" description="Basic and acidic residues" evidence="1">
    <location>
        <begin position="10"/>
        <end position="30"/>
    </location>
</feature>
<gene>
    <name evidence="2" type="ORF">BGZ80_001804</name>
</gene>
<reference evidence="2" key="1">
    <citation type="journal article" date="2020" name="Fungal Divers.">
        <title>Resolving the Mortierellaceae phylogeny through synthesis of multi-gene phylogenetics and phylogenomics.</title>
        <authorList>
            <person name="Vandepol N."/>
            <person name="Liber J."/>
            <person name="Desiro A."/>
            <person name="Na H."/>
            <person name="Kennedy M."/>
            <person name="Barry K."/>
            <person name="Grigoriev I.V."/>
            <person name="Miller A.N."/>
            <person name="O'Donnell K."/>
            <person name="Stajich J.E."/>
            <person name="Bonito G."/>
        </authorList>
    </citation>
    <scope>NUCLEOTIDE SEQUENCE</scope>
    <source>
        <strain evidence="2">NRRL 2769</strain>
    </source>
</reference>
<accession>A0A9P6T3A4</accession>
<feature type="region of interest" description="Disordered" evidence="1">
    <location>
        <begin position="139"/>
        <end position="160"/>
    </location>
</feature>
<feature type="compositionally biased region" description="Low complexity" evidence="1">
    <location>
        <begin position="68"/>
        <end position="82"/>
    </location>
</feature>
<feature type="region of interest" description="Disordered" evidence="1">
    <location>
        <begin position="1"/>
        <end position="104"/>
    </location>
</feature>
<name>A0A9P6T3A4_9FUNG</name>
<dbReference type="OrthoDB" id="2449432at2759"/>
<evidence type="ECO:0000313" key="2">
    <source>
        <dbReference type="EMBL" id="KAG0021738.1"/>
    </source>
</evidence>
<comment type="caution">
    <text evidence="2">The sequence shown here is derived from an EMBL/GenBank/DDBJ whole genome shotgun (WGS) entry which is preliminary data.</text>
</comment>
<evidence type="ECO:0000313" key="3">
    <source>
        <dbReference type="Proteomes" id="UP000703661"/>
    </source>
</evidence>
<feature type="compositionally biased region" description="Basic and acidic residues" evidence="1">
    <location>
        <begin position="83"/>
        <end position="92"/>
    </location>
</feature>
<protein>
    <submittedName>
        <fullName evidence="2">Uncharacterized protein</fullName>
    </submittedName>
</protein>
<proteinExistence type="predicted"/>
<keyword evidence="3" id="KW-1185">Reference proteome</keyword>
<sequence length="201" mass="24436">MGNSFSSHQSVKEEEKEWTAIRHQHQDKTPTIHHTHPQNTQQTVYHVPVQRSKIPFTQLVEEQHQEQQQRQQQQRQQYQQQEQRARVSRYYDDYEDDENDEPFIMSWDSYDRDDQVKVRHWDRYEDEDLGRWRLQKVNAVSQSPGRRKRGRKGRGDLYEDDFHAGYSKKEVREKCLERQATFQAKYLKAVETSKRLERSAK</sequence>